<evidence type="ECO:0000256" key="7">
    <source>
        <dbReference type="ARBA" id="ARBA00023027"/>
    </source>
</evidence>
<dbReference type="InterPro" id="IPR003694">
    <property type="entry name" value="NAD_synthase"/>
</dbReference>
<evidence type="ECO:0000256" key="10">
    <source>
        <dbReference type="RuleBase" id="RU003812"/>
    </source>
</evidence>
<feature type="binding site" evidence="8">
    <location>
        <position position="163"/>
    </location>
    <ligand>
        <name>Mg(2+)</name>
        <dbReference type="ChEBI" id="CHEBI:18420"/>
    </ligand>
</feature>
<comment type="similarity">
    <text evidence="1 8 9">Belongs to the NAD synthetase family.</text>
</comment>
<feature type="binding site" evidence="8">
    <location>
        <position position="51"/>
    </location>
    <ligand>
        <name>Mg(2+)</name>
        <dbReference type="ChEBI" id="CHEBI:18420"/>
    </ligand>
</feature>
<evidence type="ECO:0000256" key="8">
    <source>
        <dbReference type="HAMAP-Rule" id="MF_00193"/>
    </source>
</evidence>
<proteinExistence type="inferred from homology"/>
<evidence type="ECO:0000313" key="13">
    <source>
        <dbReference type="Proteomes" id="UP001501591"/>
    </source>
</evidence>
<keyword evidence="4 8" id="KW-0547">Nucleotide-binding</keyword>
<organism evidence="12 13">
    <name type="scientific">Microbacterium soli</name>
    <dbReference type="NCBI Taxonomy" id="446075"/>
    <lineage>
        <taxon>Bacteria</taxon>
        <taxon>Bacillati</taxon>
        <taxon>Actinomycetota</taxon>
        <taxon>Actinomycetes</taxon>
        <taxon>Micrococcales</taxon>
        <taxon>Microbacteriaceae</taxon>
        <taxon>Microbacterium</taxon>
    </lineage>
</organism>
<evidence type="ECO:0000313" key="12">
    <source>
        <dbReference type="EMBL" id="GAA3931660.1"/>
    </source>
</evidence>
<evidence type="ECO:0000256" key="6">
    <source>
        <dbReference type="ARBA" id="ARBA00022842"/>
    </source>
</evidence>
<dbReference type="SUPFAM" id="SSF52402">
    <property type="entry name" value="Adenine nucleotide alpha hydrolases-like"/>
    <property type="match status" value="1"/>
</dbReference>
<gene>
    <name evidence="8 12" type="primary">nadE</name>
    <name evidence="12" type="ORF">GCM10022383_07750</name>
</gene>
<name>A0ABP7MYY4_9MICO</name>
<comment type="function">
    <text evidence="8">Catalyzes the ATP-dependent amidation of deamido-NAD to form NAD. Uses ammonia as a nitrogen source.</text>
</comment>
<evidence type="ECO:0000259" key="11">
    <source>
        <dbReference type="Pfam" id="PF02540"/>
    </source>
</evidence>
<dbReference type="Proteomes" id="UP001501591">
    <property type="component" value="Unassembled WGS sequence"/>
</dbReference>
<feature type="binding site" evidence="8">
    <location>
        <begin position="45"/>
        <end position="52"/>
    </location>
    <ligand>
        <name>ATP</name>
        <dbReference type="ChEBI" id="CHEBI:30616"/>
    </ligand>
</feature>
<dbReference type="PANTHER" id="PTHR23090:SF7">
    <property type="entry name" value="NH(3)-DEPENDENT NAD(+) SYNTHETASE"/>
    <property type="match status" value="1"/>
</dbReference>
<feature type="domain" description="NAD/GMP synthase" evidence="11">
    <location>
        <begin position="23"/>
        <end position="263"/>
    </location>
</feature>
<feature type="binding site" evidence="8">
    <location>
        <position position="158"/>
    </location>
    <ligand>
        <name>ATP</name>
        <dbReference type="ChEBI" id="CHEBI:30616"/>
    </ligand>
</feature>
<evidence type="ECO:0000256" key="5">
    <source>
        <dbReference type="ARBA" id="ARBA00022840"/>
    </source>
</evidence>
<comment type="catalytic activity">
    <reaction evidence="8 10">
        <text>deamido-NAD(+) + NH4(+) + ATP = AMP + diphosphate + NAD(+) + H(+)</text>
        <dbReference type="Rhea" id="RHEA:21188"/>
        <dbReference type="ChEBI" id="CHEBI:15378"/>
        <dbReference type="ChEBI" id="CHEBI:28938"/>
        <dbReference type="ChEBI" id="CHEBI:30616"/>
        <dbReference type="ChEBI" id="CHEBI:33019"/>
        <dbReference type="ChEBI" id="CHEBI:57540"/>
        <dbReference type="ChEBI" id="CHEBI:58437"/>
        <dbReference type="ChEBI" id="CHEBI:456215"/>
        <dbReference type="EC" id="6.3.1.5"/>
    </reaction>
</comment>
<feature type="binding site" evidence="8">
    <location>
        <position position="187"/>
    </location>
    <ligand>
        <name>ATP</name>
        <dbReference type="ChEBI" id="CHEBI:30616"/>
    </ligand>
</feature>
<dbReference type="InterPro" id="IPR022310">
    <property type="entry name" value="NAD/GMP_synthase"/>
</dbReference>
<dbReference type="InterPro" id="IPR014729">
    <property type="entry name" value="Rossmann-like_a/b/a_fold"/>
</dbReference>
<protein>
    <recommendedName>
        <fullName evidence="8 10">NH(3)-dependent NAD(+) synthetase</fullName>
        <ecNumber evidence="8 10">6.3.1.5</ecNumber>
    </recommendedName>
</protein>
<comment type="pathway">
    <text evidence="8">Cofactor biosynthesis; NAD(+) biosynthesis; NAD(+) from deamido-NAD(+) (ammonia route): step 1/1.</text>
</comment>
<dbReference type="Gene3D" id="3.40.50.620">
    <property type="entry name" value="HUPs"/>
    <property type="match status" value="1"/>
</dbReference>
<evidence type="ECO:0000256" key="4">
    <source>
        <dbReference type="ARBA" id="ARBA00022741"/>
    </source>
</evidence>
<dbReference type="HAMAP" id="MF_00193">
    <property type="entry name" value="NadE_ammonia_dep"/>
    <property type="match status" value="1"/>
</dbReference>
<comment type="caution">
    <text evidence="12">The sequence shown here is derived from an EMBL/GenBank/DDBJ whole genome shotgun (WGS) entry which is preliminary data.</text>
</comment>
<dbReference type="Pfam" id="PF02540">
    <property type="entry name" value="NAD_synthase"/>
    <property type="match status" value="1"/>
</dbReference>
<feature type="binding site" description="in other chain" evidence="8">
    <location>
        <position position="171"/>
    </location>
    <ligand>
        <name>deamido-NAD(+)</name>
        <dbReference type="ChEBI" id="CHEBI:58437"/>
        <note>ligand shared between two neighboring subunits</note>
    </ligand>
</feature>
<dbReference type="NCBIfam" id="TIGR00552">
    <property type="entry name" value="nadE"/>
    <property type="match status" value="1"/>
</dbReference>
<dbReference type="CDD" id="cd00553">
    <property type="entry name" value="NAD_synthase"/>
    <property type="match status" value="1"/>
</dbReference>
<dbReference type="NCBIfam" id="NF001979">
    <property type="entry name" value="PRK00768.1"/>
    <property type="match status" value="1"/>
</dbReference>
<keyword evidence="7 8" id="KW-0520">NAD</keyword>
<feature type="binding site" evidence="8">
    <location>
        <position position="209"/>
    </location>
    <ligand>
        <name>ATP</name>
        <dbReference type="ChEBI" id="CHEBI:30616"/>
    </ligand>
</feature>
<evidence type="ECO:0000256" key="1">
    <source>
        <dbReference type="ARBA" id="ARBA00005859"/>
    </source>
</evidence>
<feature type="binding site" description="in other chain" evidence="8">
    <location>
        <begin position="258"/>
        <end position="259"/>
    </location>
    <ligand>
        <name>deamido-NAD(+)</name>
        <dbReference type="ChEBI" id="CHEBI:58437"/>
        <note>ligand shared between two neighboring subunits</note>
    </ligand>
</feature>
<evidence type="ECO:0000256" key="2">
    <source>
        <dbReference type="ARBA" id="ARBA00022598"/>
    </source>
</evidence>
<keyword evidence="3 8" id="KW-0479">Metal-binding</keyword>
<accession>A0ABP7MYY4</accession>
<keyword evidence="5 8" id="KW-0067">ATP-binding</keyword>
<keyword evidence="13" id="KW-1185">Reference proteome</keyword>
<sequence length="272" mass="29489">MSMQQQIAEDLGVKPDIDPADEVEARIVFLVDYLRATGAAGFVLGISGGQDSTLAGRLVQLAVERARAAGEEASFLAVRLPYRVQQDAADAEAAIDFIAADRSVTINIEHGVDGLERDLETGLGEPITDFHRGNIKARLRMVAQYALGGHDGLLVIGTDHAAEAVTGFYTKFGDGAADVTPLAGLSKRQGRMLLRQLGAPERLYLKTPTADLLDGTPGRADEDELGLAYEQIDDYLEGREVPDEVAARIEAKYLATRHKRHLPVAPSDTWWR</sequence>
<dbReference type="InterPro" id="IPR022926">
    <property type="entry name" value="NH(3)-dep_NAD(+)_synth"/>
</dbReference>
<keyword evidence="2 8" id="KW-0436">Ligase</keyword>
<reference evidence="13" key="1">
    <citation type="journal article" date="2019" name="Int. J. Syst. Evol. Microbiol.">
        <title>The Global Catalogue of Microorganisms (GCM) 10K type strain sequencing project: providing services to taxonomists for standard genome sequencing and annotation.</title>
        <authorList>
            <consortium name="The Broad Institute Genomics Platform"/>
            <consortium name="The Broad Institute Genome Sequencing Center for Infectious Disease"/>
            <person name="Wu L."/>
            <person name="Ma J."/>
        </authorList>
    </citation>
    <scope>NUCLEOTIDE SEQUENCE [LARGE SCALE GENOMIC DNA]</scope>
    <source>
        <strain evidence="13">JCM 17024</strain>
    </source>
</reference>
<dbReference type="EMBL" id="BAABCP010000001">
    <property type="protein sequence ID" value="GAA3931660.1"/>
    <property type="molecule type" value="Genomic_DNA"/>
</dbReference>
<comment type="subunit">
    <text evidence="8">Homodimer.</text>
</comment>
<feature type="binding site" description="in other chain" evidence="8">
    <location>
        <position position="138"/>
    </location>
    <ligand>
        <name>deamido-NAD(+)</name>
        <dbReference type="ChEBI" id="CHEBI:58437"/>
        <note>ligand shared between two neighboring subunits</note>
    </ligand>
</feature>
<keyword evidence="6 8" id="KW-0460">Magnesium</keyword>
<dbReference type="PANTHER" id="PTHR23090">
    <property type="entry name" value="NH 3 /GLUTAMINE-DEPENDENT NAD + SYNTHETASE"/>
    <property type="match status" value="1"/>
</dbReference>
<evidence type="ECO:0000256" key="9">
    <source>
        <dbReference type="RuleBase" id="RU003811"/>
    </source>
</evidence>
<feature type="binding site" evidence="8">
    <location>
        <position position="178"/>
    </location>
    <ligand>
        <name>deamido-NAD(+)</name>
        <dbReference type="ChEBI" id="CHEBI:58437"/>
        <note>ligand shared between two neighboring subunits</note>
    </ligand>
</feature>
<evidence type="ECO:0000256" key="3">
    <source>
        <dbReference type="ARBA" id="ARBA00022723"/>
    </source>
</evidence>
<dbReference type="EC" id="6.3.1.5" evidence="8 10"/>